<protein>
    <submittedName>
        <fullName evidence="2">Uncharacterized protein</fullName>
    </submittedName>
</protein>
<name>A0AAV2EW37_9ROSI</name>
<evidence type="ECO:0000256" key="1">
    <source>
        <dbReference type="SAM" id="MobiDB-lite"/>
    </source>
</evidence>
<evidence type="ECO:0000313" key="3">
    <source>
        <dbReference type="Proteomes" id="UP001497516"/>
    </source>
</evidence>
<proteinExistence type="predicted"/>
<evidence type="ECO:0000313" key="2">
    <source>
        <dbReference type="EMBL" id="CAL1390180.1"/>
    </source>
</evidence>
<organism evidence="2 3">
    <name type="scientific">Linum trigynum</name>
    <dbReference type="NCBI Taxonomy" id="586398"/>
    <lineage>
        <taxon>Eukaryota</taxon>
        <taxon>Viridiplantae</taxon>
        <taxon>Streptophyta</taxon>
        <taxon>Embryophyta</taxon>
        <taxon>Tracheophyta</taxon>
        <taxon>Spermatophyta</taxon>
        <taxon>Magnoliopsida</taxon>
        <taxon>eudicotyledons</taxon>
        <taxon>Gunneridae</taxon>
        <taxon>Pentapetalae</taxon>
        <taxon>rosids</taxon>
        <taxon>fabids</taxon>
        <taxon>Malpighiales</taxon>
        <taxon>Linaceae</taxon>
        <taxon>Linum</taxon>
    </lineage>
</organism>
<gene>
    <name evidence="2" type="ORF">LTRI10_LOCUS30988</name>
</gene>
<dbReference type="EMBL" id="OZ034818">
    <property type="protein sequence ID" value="CAL1390180.1"/>
    <property type="molecule type" value="Genomic_DNA"/>
</dbReference>
<feature type="region of interest" description="Disordered" evidence="1">
    <location>
        <begin position="1"/>
        <end position="21"/>
    </location>
</feature>
<keyword evidence="3" id="KW-1185">Reference proteome</keyword>
<sequence>MEKTDVVHSRCPLSGKRKGDNNQTFRQCCDHKYGIRKRKVENPPVIGLTHDCPQFKRLRSSKQQAWRFQLPSSSEMECKERVDPAPTSIPSNNLVKDVDVLGASHKSDLRSRNGVSSFYQFIEGKMSDKLALLRPTVFCRRRNVCRRVVRTIN</sequence>
<dbReference type="AlphaFoldDB" id="A0AAV2EW37"/>
<reference evidence="2 3" key="1">
    <citation type="submission" date="2024-04" db="EMBL/GenBank/DDBJ databases">
        <authorList>
            <person name="Fracassetti M."/>
        </authorList>
    </citation>
    <scope>NUCLEOTIDE SEQUENCE [LARGE SCALE GENOMIC DNA]</scope>
</reference>
<dbReference type="Proteomes" id="UP001497516">
    <property type="component" value="Chromosome 5"/>
</dbReference>
<accession>A0AAV2EW37</accession>